<dbReference type="PANTHER" id="PTHR46033:SF65">
    <property type="entry name" value="AMINOTRANSFERASE-LIKE PLANT MOBILE DOMAIN-CONTAINING PROTEIN"/>
    <property type="match status" value="1"/>
</dbReference>
<dbReference type="InterPro" id="IPR044824">
    <property type="entry name" value="MAIN-like"/>
</dbReference>
<reference evidence="3 4" key="1">
    <citation type="submission" date="2018-02" db="EMBL/GenBank/DDBJ databases">
        <title>Draft genome of wild Prunus yedoensis var. nudiflora.</title>
        <authorList>
            <person name="Baek S."/>
            <person name="Kim J.-H."/>
            <person name="Choi K."/>
            <person name="Kim G.-B."/>
            <person name="Cho A."/>
            <person name="Jang H."/>
            <person name="Shin C.-H."/>
            <person name="Yu H.-J."/>
            <person name="Mun J.-H."/>
        </authorList>
    </citation>
    <scope>NUCLEOTIDE SEQUENCE [LARGE SCALE GENOMIC DNA]</scope>
    <source>
        <strain evidence="4">cv. Jeju island</strain>
        <tissue evidence="3">Leaf</tissue>
    </source>
</reference>
<feature type="domain" description="Aminotransferase-like plant mobile" evidence="2">
    <location>
        <begin position="13"/>
        <end position="136"/>
    </location>
</feature>
<dbReference type="OrthoDB" id="1166685at2759"/>
<comment type="caution">
    <text evidence="3">The sequence shown here is derived from an EMBL/GenBank/DDBJ whole genome shotgun (WGS) entry which is preliminary data.</text>
</comment>
<keyword evidence="4" id="KW-1185">Reference proteome</keyword>
<accession>A0A314ZGX9</accession>
<evidence type="ECO:0000259" key="2">
    <source>
        <dbReference type="Pfam" id="PF10536"/>
    </source>
</evidence>
<dbReference type="Proteomes" id="UP000250321">
    <property type="component" value="Unassembled WGS sequence"/>
</dbReference>
<organism evidence="3 4">
    <name type="scientific">Prunus yedoensis var. nudiflora</name>
    <dbReference type="NCBI Taxonomy" id="2094558"/>
    <lineage>
        <taxon>Eukaryota</taxon>
        <taxon>Viridiplantae</taxon>
        <taxon>Streptophyta</taxon>
        <taxon>Embryophyta</taxon>
        <taxon>Tracheophyta</taxon>
        <taxon>Spermatophyta</taxon>
        <taxon>Magnoliopsida</taxon>
        <taxon>eudicotyledons</taxon>
        <taxon>Gunneridae</taxon>
        <taxon>Pentapetalae</taxon>
        <taxon>rosids</taxon>
        <taxon>fabids</taxon>
        <taxon>Rosales</taxon>
        <taxon>Rosaceae</taxon>
        <taxon>Amygdaloideae</taxon>
        <taxon>Amygdaleae</taxon>
        <taxon>Prunus</taxon>
    </lineage>
</organism>
<gene>
    <name evidence="3" type="ORF">Pyn_35637</name>
</gene>
<name>A0A314ZGX9_PRUYE</name>
<protein>
    <recommendedName>
        <fullName evidence="2">Aminotransferase-like plant mobile domain-containing protein</fullName>
    </recommendedName>
</protein>
<keyword evidence="1" id="KW-0175">Coiled coil</keyword>
<sequence length="605" mass="68259">MEPRYGDRWLDNGIYQAITCSVIQPQADSPLLGSALVFWNSASNTFDFGVGPMSISILDLAVIFGFRPHGRSADWLGDFEDGPSREKERKKNLEVLISLIGSNRAYGAFMVAFMDQEVDYPDGEHVMFLLYWLNRTRHAFQWLMNLKRGSPWFENRSICQGPRSGKAPLASENMDIFSCLQTRDLPCGGRMDSRNYQYGVEAYNPQFFSRQLGCPQVIPELDYSLINKGSSYRFPKLSKDDLLGVRAKIRESARILELGPYEPDCCCTQSFQVWWDHCLSRYGPLHEAYPRVFKSCPFRRDLRIEDRRVLLEQIAEDNQLSLTSKSLASVPFLSLGIIIFVFQCSFGQLSVLLHTRQLANLGQGITSGLRTPIAVQQGSKERIPISSQGSCFSLSFGSSAAQHCLSSAGSEGRIAEAGSSAEVASTPSIPTETLGPEKEVAKTLLLWQRVLRQRLRPRKNDQGGNAPDDDAPLAQEVHPRYRLPLPPLILLLVLRARRAGQAKKVMEAQHQELNDQDALLKQVCWRLKTAEARLARVQVQKRELQDAADQMLTMLSLAKEDLDKADLDVGLDLWNEKLKKIRIDRLRVDVLHFSDKIKTLLDLLV</sequence>
<evidence type="ECO:0000313" key="3">
    <source>
        <dbReference type="EMBL" id="PQQ16121.1"/>
    </source>
</evidence>
<dbReference type="PANTHER" id="PTHR46033">
    <property type="entry name" value="PROTEIN MAIN-LIKE 2"/>
    <property type="match status" value="1"/>
</dbReference>
<proteinExistence type="predicted"/>
<dbReference type="AlphaFoldDB" id="A0A314ZGX9"/>
<evidence type="ECO:0000256" key="1">
    <source>
        <dbReference type="SAM" id="Coils"/>
    </source>
</evidence>
<dbReference type="EMBL" id="PJQY01000203">
    <property type="protein sequence ID" value="PQQ16121.1"/>
    <property type="molecule type" value="Genomic_DNA"/>
</dbReference>
<dbReference type="InterPro" id="IPR019557">
    <property type="entry name" value="AminoTfrase-like_pln_mobile"/>
</dbReference>
<feature type="coiled-coil region" evidence="1">
    <location>
        <begin position="496"/>
        <end position="547"/>
    </location>
</feature>
<dbReference type="Pfam" id="PF10536">
    <property type="entry name" value="PMD"/>
    <property type="match status" value="1"/>
</dbReference>
<dbReference type="GO" id="GO:0010073">
    <property type="term" value="P:meristem maintenance"/>
    <property type="evidence" value="ECO:0007669"/>
    <property type="project" value="InterPro"/>
</dbReference>
<evidence type="ECO:0000313" key="4">
    <source>
        <dbReference type="Proteomes" id="UP000250321"/>
    </source>
</evidence>